<organism evidence="2 3">
    <name type="scientific">Cotesia glomerata</name>
    <name type="common">Lepidopteran parasitic wasp</name>
    <name type="synonym">Apanteles glomeratus</name>
    <dbReference type="NCBI Taxonomy" id="32391"/>
    <lineage>
        <taxon>Eukaryota</taxon>
        <taxon>Metazoa</taxon>
        <taxon>Ecdysozoa</taxon>
        <taxon>Arthropoda</taxon>
        <taxon>Hexapoda</taxon>
        <taxon>Insecta</taxon>
        <taxon>Pterygota</taxon>
        <taxon>Neoptera</taxon>
        <taxon>Endopterygota</taxon>
        <taxon>Hymenoptera</taxon>
        <taxon>Apocrita</taxon>
        <taxon>Ichneumonoidea</taxon>
        <taxon>Braconidae</taxon>
        <taxon>Microgastrinae</taxon>
        <taxon>Cotesia</taxon>
    </lineage>
</organism>
<evidence type="ECO:0000256" key="1">
    <source>
        <dbReference type="SAM" id="Phobius"/>
    </source>
</evidence>
<accession>A0AAV7IA73</accession>
<dbReference type="Proteomes" id="UP000826195">
    <property type="component" value="Unassembled WGS sequence"/>
</dbReference>
<keyword evidence="1" id="KW-1133">Transmembrane helix</keyword>
<keyword evidence="1" id="KW-0812">Transmembrane</keyword>
<evidence type="ECO:0008006" key="4">
    <source>
        <dbReference type="Google" id="ProtNLM"/>
    </source>
</evidence>
<protein>
    <recommendedName>
        <fullName evidence="4">Transmembrane inner ear expressed protein</fullName>
    </recommendedName>
</protein>
<keyword evidence="3" id="KW-1185">Reference proteome</keyword>
<evidence type="ECO:0000313" key="3">
    <source>
        <dbReference type="Proteomes" id="UP000826195"/>
    </source>
</evidence>
<dbReference type="PANTHER" id="PTHR28635">
    <property type="entry name" value="TRANSMEMBRANE INNER EAR EXPRESSED PROTEIN"/>
    <property type="match status" value="1"/>
</dbReference>
<dbReference type="EMBL" id="JAHXZJ010001119">
    <property type="protein sequence ID" value="KAH0555451.1"/>
    <property type="molecule type" value="Genomic_DNA"/>
</dbReference>
<sequence length="148" mass="17020">MPAEISVTSSSLIPCSPEQKSVQLDNSTDIEIQWLEKTIFAGLKAWQLAGIILSILLMMIIVLCCCVKFRVPRTKQNIEADYVRKRITKSFGKELTKINNNDMDKIDLRKALERVQADLETDKNEPGEENNEQKKKKFLNFTSIFHIF</sequence>
<gene>
    <name evidence="2" type="ORF">KQX54_019012</name>
</gene>
<dbReference type="Pfam" id="PF16038">
    <property type="entry name" value="TMIE"/>
    <property type="match status" value="1"/>
</dbReference>
<evidence type="ECO:0000313" key="2">
    <source>
        <dbReference type="EMBL" id="KAH0555451.1"/>
    </source>
</evidence>
<feature type="transmembrane region" description="Helical" evidence="1">
    <location>
        <begin position="45"/>
        <end position="67"/>
    </location>
</feature>
<keyword evidence="1" id="KW-0472">Membrane</keyword>
<dbReference type="InterPro" id="IPR032006">
    <property type="entry name" value="TMIE"/>
</dbReference>
<reference evidence="2 3" key="1">
    <citation type="journal article" date="2021" name="J. Hered.">
        <title>A chromosome-level genome assembly of the parasitoid wasp, Cotesia glomerata (Hymenoptera: Braconidae).</title>
        <authorList>
            <person name="Pinto B.J."/>
            <person name="Weis J.J."/>
            <person name="Gamble T."/>
            <person name="Ode P.J."/>
            <person name="Paul R."/>
            <person name="Zaspel J.M."/>
        </authorList>
    </citation>
    <scope>NUCLEOTIDE SEQUENCE [LARGE SCALE GENOMIC DNA]</scope>
    <source>
        <strain evidence="2">CgM1</strain>
    </source>
</reference>
<dbReference type="PANTHER" id="PTHR28635:SF1">
    <property type="entry name" value="TRANSMEMBRANE INNER EAR EXPRESSED PROTEIN"/>
    <property type="match status" value="1"/>
</dbReference>
<proteinExistence type="predicted"/>
<name>A0AAV7IA73_COTGL</name>
<dbReference type="AlphaFoldDB" id="A0AAV7IA73"/>
<comment type="caution">
    <text evidence="2">The sequence shown here is derived from an EMBL/GenBank/DDBJ whole genome shotgun (WGS) entry which is preliminary data.</text>
</comment>